<organism evidence="1 2">
    <name type="scientific">Gigaspora rosea</name>
    <dbReference type="NCBI Taxonomy" id="44941"/>
    <lineage>
        <taxon>Eukaryota</taxon>
        <taxon>Fungi</taxon>
        <taxon>Fungi incertae sedis</taxon>
        <taxon>Mucoromycota</taxon>
        <taxon>Glomeromycotina</taxon>
        <taxon>Glomeromycetes</taxon>
        <taxon>Diversisporales</taxon>
        <taxon>Gigasporaceae</taxon>
        <taxon>Gigaspora</taxon>
    </lineage>
</organism>
<sequence>MCNRDLTPAVNEGPPQCYQNDESVLLELNEFESLFINVEDSYCGMWNPSANKRILRICTAWTSAIWLGKSFQMSADDIYDHILPHHKSLKKIFGIKTYDTESTNVIDSSSTSCDFDSKIATWNGRTNFNVIYKEHVTKIASWIDNNANMYFMSNNPYEFKLLFRGSRD</sequence>
<dbReference type="OrthoDB" id="2352230at2759"/>
<reference evidence="1 2" key="1">
    <citation type="submission" date="2018-06" db="EMBL/GenBank/DDBJ databases">
        <title>Comparative genomics reveals the genomic features of Rhizophagus irregularis, R. cerebriforme, R. diaphanum and Gigaspora rosea, and their symbiotic lifestyle signature.</title>
        <authorList>
            <person name="Morin E."/>
            <person name="San Clemente H."/>
            <person name="Chen E.C.H."/>
            <person name="De La Providencia I."/>
            <person name="Hainaut M."/>
            <person name="Kuo A."/>
            <person name="Kohler A."/>
            <person name="Murat C."/>
            <person name="Tang N."/>
            <person name="Roy S."/>
            <person name="Loubradou J."/>
            <person name="Henrissat B."/>
            <person name="Grigoriev I.V."/>
            <person name="Corradi N."/>
            <person name="Roux C."/>
            <person name="Martin F.M."/>
        </authorList>
    </citation>
    <scope>NUCLEOTIDE SEQUENCE [LARGE SCALE GENOMIC DNA]</scope>
    <source>
        <strain evidence="1 2">DAOM 194757</strain>
    </source>
</reference>
<evidence type="ECO:0000313" key="1">
    <source>
        <dbReference type="EMBL" id="RIB07076.1"/>
    </source>
</evidence>
<dbReference type="EMBL" id="QKWP01001719">
    <property type="protein sequence ID" value="RIB07076.1"/>
    <property type="molecule type" value="Genomic_DNA"/>
</dbReference>
<gene>
    <name evidence="1" type="ORF">C2G38_2252857</name>
</gene>
<protein>
    <submittedName>
        <fullName evidence="1">Uncharacterized protein</fullName>
    </submittedName>
</protein>
<accession>A0A397UIV7</accession>
<dbReference type="Proteomes" id="UP000266673">
    <property type="component" value="Unassembled WGS sequence"/>
</dbReference>
<dbReference type="AlphaFoldDB" id="A0A397UIV7"/>
<keyword evidence="2" id="KW-1185">Reference proteome</keyword>
<evidence type="ECO:0000313" key="2">
    <source>
        <dbReference type="Proteomes" id="UP000266673"/>
    </source>
</evidence>
<comment type="caution">
    <text evidence="1">The sequence shown here is derived from an EMBL/GenBank/DDBJ whole genome shotgun (WGS) entry which is preliminary data.</text>
</comment>
<proteinExistence type="predicted"/>
<name>A0A397UIV7_9GLOM</name>